<reference evidence="9 10" key="1">
    <citation type="submission" date="2015-03" db="EMBL/GenBank/DDBJ databases">
        <title>Genomics and transcriptomics of the oil-accumulating basidiomycete yeast T. oleaginosus allow insights into substrate utilization and the diverse evolutionary trajectories of mating systems in fungi.</title>
        <authorList>
            <consortium name="DOE Joint Genome Institute"/>
            <person name="Kourist R."/>
            <person name="Kracht O."/>
            <person name="Bracharz F."/>
            <person name="Lipzen A."/>
            <person name="Nolan M."/>
            <person name="Ohm R."/>
            <person name="Grigoriev I."/>
            <person name="Sun S."/>
            <person name="Heitman J."/>
            <person name="Bruck T."/>
            <person name="Nowrousian M."/>
        </authorList>
    </citation>
    <scope>NUCLEOTIDE SEQUENCE [LARGE SCALE GENOMIC DNA]</scope>
    <source>
        <strain evidence="9 10">IBC0246</strain>
    </source>
</reference>
<dbReference type="InterPro" id="IPR001214">
    <property type="entry name" value="SET_dom"/>
</dbReference>
<feature type="compositionally biased region" description="Basic residues" evidence="7">
    <location>
        <begin position="66"/>
        <end position="76"/>
    </location>
</feature>
<dbReference type="OrthoDB" id="438641at2759"/>
<dbReference type="Gene3D" id="2.170.270.10">
    <property type="entry name" value="SET domain"/>
    <property type="match status" value="1"/>
</dbReference>
<evidence type="ECO:0000313" key="9">
    <source>
        <dbReference type="EMBL" id="KLT41634.1"/>
    </source>
</evidence>
<dbReference type="Pfam" id="PF00856">
    <property type="entry name" value="SET"/>
    <property type="match status" value="1"/>
</dbReference>
<dbReference type="RefSeq" id="XP_018278125.1">
    <property type="nucleotide sequence ID" value="XM_018426745.1"/>
</dbReference>
<evidence type="ECO:0000259" key="8">
    <source>
        <dbReference type="PROSITE" id="PS50280"/>
    </source>
</evidence>
<dbReference type="GO" id="GO:0032259">
    <property type="term" value="P:methylation"/>
    <property type="evidence" value="ECO:0007669"/>
    <property type="project" value="UniProtKB-KW"/>
</dbReference>
<protein>
    <recommendedName>
        <fullName evidence="5">Histone-lysine N-methyltransferase SET5</fullName>
    </recommendedName>
    <alternativeName>
        <fullName evidence="4">SET domain-containing protein 5</fullName>
    </alternativeName>
</protein>
<dbReference type="AlphaFoldDB" id="A0A0J1B1Y9"/>
<name>A0A0J1B1Y9_9TREE</name>
<dbReference type="Gene3D" id="1.10.220.160">
    <property type="match status" value="1"/>
</dbReference>
<dbReference type="Proteomes" id="UP000053611">
    <property type="component" value="Unassembled WGS sequence"/>
</dbReference>
<dbReference type="SUPFAM" id="SSF82199">
    <property type="entry name" value="SET domain"/>
    <property type="match status" value="1"/>
</dbReference>
<dbReference type="PANTHER" id="PTHR46402:SF2">
    <property type="entry name" value="HISTONE-LYSINE N-TRIMETHYLTRANSFERASE SMYD5"/>
    <property type="match status" value="1"/>
</dbReference>
<dbReference type="GO" id="GO:0045814">
    <property type="term" value="P:negative regulation of gene expression, epigenetic"/>
    <property type="evidence" value="ECO:0007669"/>
    <property type="project" value="TreeGrafter"/>
</dbReference>
<organism evidence="9 10">
    <name type="scientific">Cutaneotrichosporon oleaginosum</name>
    <dbReference type="NCBI Taxonomy" id="879819"/>
    <lineage>
        <taxon>Eukaryota</taxon>
        <taxon>Fungi</taxon>
        <taxon>Dikarya</taxon>
        <taxon>Basidiomycota</taxon>
        <taxon>Agaricomycotina</taxon>
        <taxon>Tremellomycetes</taxon>
        <taxon>Trichosporonales</taxon>
        <taxon>Trichosporonaceae</taxon>
        <taxon>Cutaneotrichosporon</taxon>
    </lineage>
</organism>
<feature type="domain" description="SET" evidence="8">
    <location>
        <begin position="99"/>
        <end position="404"/>
    </location>
</feature>
<dbReference type="CDD" id="cd20071">
    <property type="entry name" value="SET_SMYD"/>
    <property type="match status" value="1"/>
</dbReference>
<evidence type="ECO:0000256" key="5">
    <source>
        <dbReference type="ARBA" id="ARBA00044528"/>
    </source>
</evidence>
<dbReference type="GO" id="GO:0042799">
    <property type="term" value="F:histone H4K20 methyltransferase activity"/>
    <property type="evidence" value="ECO:0007669"/>
    <property type="project" value="TreeGrafter"/>
</dbReference>
<dbReference type="PROSITE" id="PS50280">
    <property type="entry name" value="SET"/>
    <property type="match status" value="1"/>
</dbReference>
<dbReference type="InterPro" id="IPR046341">
    <property type="entry name" value="SET_dom_sf"/>
</dbReference>
<evidence type="ECO:0000256" key="6">
    <source>
        <dbReference type="ARBA" id="ARBA00048619"/>
    </source>
</evidence>
<dbReference type="PANTHER" id="PTHR46402">
    <property type="entry name" value="SET AND MYND DOMAIN-CONTAINING PROTEIN 5"/>
    <property type="match status" value="1"/>
</dbReference>
<sequence length="467" mass="51414">MSNPTDDELRAAVREAREAHPDLGVLKLLVAVKEKGVTVSEKRFRKVLSEVGGTVAGGAAVAASKPAKKKKGKKSRRVGDHLEPETHLDATLDIKAIAPKVKAAMFGGARGKGLVAAEELQMGEMIWREEPFMACASPALHQMLSANQMCNHCLAAWDRLPRTVAACPKCPAAFCSRLCLQRAQESSHHPLLCEGTNPAAAPLNEFIQGREWRSLGIVARILARFLGTRAWEGPDAAKAYDARIFSFARVNMEERERDNPAFVAESGTITALWGMAHQLLLSALHPQTELEQARLAKILRKGGRQVTPLTDEEEQRWFSYHAFLELLGMVNINLEDSGGLYALHAHLNHSCEPNVQVRNLPKGWTPPDSLPAPLPERMQRGTHKLTLLARETIPEGKELTISYVPLDMPRSERQKALRMGYGFWCDCVRCERENPSKQGKTNGGEETHKNDVVGSIATGVRSLTVGQ</sequence>
<keyword evidence="3" id="KW-0949">S-adenosyl-L-methionine</keyword>
<keyword evidence="2" id="KW-0808">Transferase</keyword>
<evidence type="ECO:0000256" key="3">
    <source>
        <dbReference type="ARBA" id="ARBA00022691"/>
    </source>
</evidence>
<keyword evidence="10" id="KW-1185">Reference proteome</keyword>
<dbReference type="EMBL" id="KQ087215">
    <property type="protein sequence ID" value="KLT41634.1"/>
    <property type="molecule type" value="Genomic_DNA"/>
</dbReference>
<accession>A0A0J1B1Y9</accession>
<proteinExistence type="predicted"/>
<dbReference type="GeneID" id="28987348"/>
<feature type="region of interest" description="Disordered" evidence="7">
    <location>
        <begin position="62"/>
        <end position="81"/>
    </location>
</feature>
<gene>
    <name evidence="9" type="ORF">CC85DRAFT_328894</name>
</gene>
<evidence type="ECO:0000313" key="10">
    <source>
        <dbReference type="Proteomes" id="UP000053611"/>
    </source>
</evidence>
<evidence type="ECO:0000256" key="1">
    <source>
        <dbReference type="ARBA" id="ARBA00022603"/>
    </source>
</evidence>
<dbReference type="Gene3D" id="6.10.140.2220">
    <property type="match status" value="1"/>
</dbReference>
<evidence type="ECO:0000256" key="2">
    <source>
        <dbReference type="ARBA" id="ARBA00022679"/>
    </source>
</evidence>
<dbReference type="STRING" id="879819.A0A0J1B1Y9"/>
<evidence type="ECO:0000256" key="7">
    <source>
        <dbReference type="SAM" id="MobiDB-lite"/>
    </source>
</evidence>
<keyword evidence="1" id="KW-0489">Methyltransferase</keyword>
<evidence type="ECO:0000256" key="4">
    <source>
        <dbReference type="ARBA" id="ARBA00042380"/>
    </source>
</evidence>
<comment type="catalytic activity">
    <reaction evidence="6">
        <text>L-lysyl-[histone] + S-adenosyl-L-methionine = N(6)-methyl-L-lysyl-[histone] + S-adenosyl-L-homocysteine + H(+)</text>
        <dbReference type="Rhea" id="RHEA:10024"/>
        <dbReference type="Rhea" id="RHEA-COMP:9845"/>
        <dbReference type="Rhea" id="RHEA-COMP:9846"/>
        <dbReference type="ChEBI" id="CHEBI:15378"/>
        <dbReference type="ChEBI" id="CHEBI:29969"/>
        <dbReference type="ChEBI" id="CHEBI:57856"/>
        <dbReference type="ChEBI" id="CHEBI:59789"/>
        <dbReference type="ChEBI" id="CHEBI:61929"/>
    </reaction>
    <physiologicalReaction direction="left-to-right" evidence="6">
        <dbReference type="Rhea" id="RHEA:10025"/>
    </physiologicalReaction>
</comment>